<evidence type="ECO:0000256" key="4">
    <source>
        <dbReference type="ARBA" id="ARBA00007837"/>
    </source>
</evidence>
<evidence type="ECO:0000256" key="9">
    <source>
        <dbReference type="ARBA" id="ARBA00022741"/>
    </source>
</evidence>
<dbReference type="GO" id="GO:0046872">
    <property type="term" value="F:metal ion binding"/>
    <property type="evidence" value="ECO:0007669"/>
    <property type="project" value="UniProtKB-KW"/>
</dbReference>
<accession>A0A1F5V2J2</accession>
<dbReference type="SUPFAM" id="SSF51621">
    <property type="entry name" value="Phosphoenolpyruvate/pyruvate domain"/>
    <property type="match status" value="1"/>
</dbReference>
<dbReference type="InterPro" id="IPR000121">
    <property type="entry name" value="PEP_util_C"/>
</dbReference>
<dbReference type="GO" id="GO:0008986">
    <property type="term" value="F:pyruvate, water dikinase activity"/>
    <property type="evidence" value="ECO:0007669"/>
    <property type="project" value="UniProtKB-EC"/>
</dbReference>
<evidence type="ECO:0000313" key="20">
    <source>
        <dbReference type="Proteomes" id="UP000179157"/>
    </source>
</evidence>
<dbReference type="InterPro" id="IPR006319">
    <property type="entry name" value="PEP_synth"/>
</dbReference>
<dbReference type="InterPro" id="IPR023151">
    <property type="entry name" value="PEP_util_CS"/>
</dbReference>
<dbReference type="NCBIfam" id="NF005057">
    <property type="entry name" value="PRK06464.1"/>
    <property type="match status" value="1"/>
</dbReference>
<comment type="cofactor">
    <cofactor evidence="1 15">
        <name>Mg(2+)</name>
        <dbReference type="ChEBI" id="CHEBI:18420"/>
    </cofactor>
</comment>
<keyword evidence="9 15" id="KW-0547">Nucleotide-binding</keyword>
<evidence type="ECO:0000256" key="13">
    <source>
        <dbReference type="ARBA" id="ARBA00033470"/>
    </source>
</evidence>
<dbReference type="NCBIfam" id="TIGR01418">
    <property type="entry name" value="PEP_synth"/>
    <property type="match status" value="1"/>
</dbReference>
<keyword evidence="12 15" id="KW-0460">Magnesium</keyword>
<comment type="catalytic activity">
    <reaction evidence="14 15">
        <text>pyruvate + ATP + H2O = phosphoenolpyruvate + AMP + phosphate + 2 H(+)</text>
        <dbReference type="Rhea" id="RHEA:11364"/>
        <dbReference type="ChEBI" id="CHEBI:15361"/>
        <dbReference type="ChEBI" id="CHEBI:15377"/>
        <dbReference type="ChEBI" id="CHEBI:15378"/>
        <dbReference type="ChEBI" id="CHEBI:30616"/>
        <dbReference type="ChEBI" id="CHEBI:43474"/>
        <dbReference type="ChEBI" id="CHEBI:58702"/>
        <dbReference type="ChEBI" id="CHEBI:456215"/>
        <dbReference type="EC" id="2.7.9.2"/>
    </reaction>
</comment>
<evidence type="ECO:0000256" key="6">
    <source>
        <dbReference type="ARBA" id="ARBA00021623"/>
    </source>
</evidence>
<dbReference type="STRING" id="1817864.A2Z21_02695"/>
<evidence type="ECO:0000256" key="7">
    <source>
        <dbReference type="ARBA" id="ARBA00022679"/>
    </source>
</evidence>
<reference evidence="19 20" key="1">
    <citation type="journal article" date="2016" name="Nat. Commun.">
        <title>Thousands of microbial genomes shed light on interconnected biogeochemical processes in an aquifer system.</title>
        <authorList>
            <person name="Anantharaman K."/>
            <person name="Brown C.T."/>
            <person name="Hug L.A."/>
            <person name="Sharon I."/>
            <person name="Castelle C.J."/>
            <person name="Probst A.J."/>
            <person name="Thomas B.C."/>
            <person name="Singh A."/>
            <person name="Wilkins M.J."/>
            <person name="Karaoz U."/>
            <person name="Brodie E.L."/>
            <person name="Williams K.H."/>
            <person name="Hubbard S.S."/>
            <person name="Banfield J.F."/>
        </authorList>
    </citation>
    <scope>NUCLEOTIDE SEQUENCE [LARGE SCALE GENOMIC DNA]</scope>
    <source>
        <strain evidence="20">RBG_16_55_9</strain>
    </source>
</reference>
<dbReference type="SUPFAM" id="SSF56059">
    <property type="entry name" value="Glutathione synthetase ATP-binding domain-like"/>
    <property type="match status" value="1"/>
</dbReference>
<dbReference type="PANTHER" id="PTHR43030:SF1">
    <property type="entry name" value="PHOSPHOENOLPYRUVATE SYNTHASE"/>
    <property type="match status" value="1"/>
</dbReference>
<comment type="similarity">
    <text evidence="4 15">Belongs to the PEP-utilizing enzyme family.</text>
</comment>
<dbReference type="InterPro" id="IPR013815">
    <property type="entry name" value="ATP_grasp_subdomain_1"/>
</dbReference>
<dbReference type="AlphaFoldDB" id="A0A1F5V2J2"/>
<dbReference type="Gene3D" id="3.20.20.60">
    <property type="entry name" value="Phosphoenolpyruvate-binding domains"/>
    <property type="match status" value="1"/>
</dbReference>
<evidence type="ECO:0000256" key="8">
    <source>
        <dbReference type="ARBA" id="ARBA00022723"/>
    </source>
</evidence>
<dbReference type="FunFam" id="3.30.470.20:FF:000017">
    <property type="entry name" value="Phosphoenolpyruvate synthase"/>
    <property type="match status" value="1"/>
</dbReference>
<dbReference type="GO" id="GO:0006094">
    <property type="term" value="P:gluconeogenesis"/>
    <property type="evidence" value="ECO:0007669"/>
    <property type="project" value="UniProtKB-UniPathway"/>
</dbReference>
<dbReference type="InterPro" id="IPR008279">
    <property type="entry name" value="PEP-util_enz_mobile_dom"/>
</dbReference>
<dbReference type="Gene3D" id="3.30.470.20">
    <property type="entry name" value="ATP-grasp fold, B domain"/>
    <property type="match status" value="1"/>
</dbReference>
<dbReference type="Pfam" id="PF02896">
    <property type="entry name" value="PEP-utilizers_C"/>
    <property type="match status" value="1"/>
</dbReference>
<dbReference type="PROSITE" id="PS00742">
    <property type="entry name" value="PEP_ENZYMES_2"/>
    <property type="match status" value="1"/>
</dbReference>
<dbReference type="InterPro" id="IPR036637">
    <property type="entry name" value="Phosphohistidine_dom_sf"/>
</dbReference>
<comment type="caution">
    <text evidence="19">The sequence shown here is derived from an EMBL/GenBank/DDBJ whole genome shotgun (WGS) entry which is preliminary data.</text>
</comment>
<dbReference type="GO" id="GO:0005524">
    <property type="term" value="F:ATP binding"/>
    <property type="evidence" value="ECO:0007669"/>
    <property type="project" value="UniProtKB-KW"/>
</dbReference>
<dbReference type="Proteomes" id="UP000179157">
    <property type="component" value="Unassembled WGS sequence"/>
</dbReference>
<gene>
    <name evidence="19" type="ORF">A2Z21_02695</name>
</gene>
<dbReference type="InterPro" id="IPR040442">
    <property type="entry name" value="Pyrv_kinase-like_dom_sf"/>
</dbReference>
<dbReference type="PRINTS" id="PR01736">
    <property type="entry name" value="PHPHTRNFRASE"/>
</dbReference>
<keyword evidence="10 15" id="KW-0418">Kinase</keyword>
<dbReference type="PANTHER" id="PTHR43030">
    <property type="entry name" value="PHOSPHOENOLPYRUVATE SYNTHASE"/>
    <property type="match status" value="1"/>
</dbReference>
<dbReference type="PIRSF" id="PIRSF000854">
    <property type="entry name" value="PEP_synthase"/>
    <property type="match status" value="1"/>
</dbReference>
<evidence type="ECO:0000256" key="3">
    <source>
        <dbReference type="ARBA" id="ARBA00004742"/>
    </source>
</evidence>
<feature type="domain" description="Pyruvate phosphate dikinase AMP/ATP-binding" evidence="17">
    <location>
        <begin position="16"/>
        <end position="337"/>
    </location>
</feature>
<dbReference type="Pfam" id="PF01326">
    <property type="entry name" value="PPDK_N"/>
    <property type="match status" value="1"/>
</dbReference>
<evidence type="ECO:0000256" key="2">
    <source>
        <dbReference type="ARBA" id="ARBA00002988"/>
    </source>
</evidence>
<dbReference type="Pfam" id="PF00391">
    <property type="entry name" value="PEP-utilizers"/>
    <property type="match status" value="1"/>
</dbReference>
<evidence type="ECO:0000256" key="5">
    <source>
        <dbReference type="ARBA" id="ARBA00011996"/>
    </source>
</evidence>
<feature type="domain" description="PEP-utilising enzyme C-terminal" evidence="18">
    <location>
        <begin position="474"/>
        <end position="793"/>
    </location>
</feature>
<dbReference type="EC" id="2.7.9.2" evidence="5 15"/>
<evidence type="ECO:0000256" key="14">
    <source>
        <dbReference type="ARBA" id="ARBA00047700"/>
    </source>
</evidence>
<dbReference type="FunFam" id="3.30.1490.20:FF:000010">
    <property type="entry name" value="Phosphoenolpyruvate synthase"/>
    <property type="match status" value="1"/>
</dbReference>
<dbReference type="EMBL" id="MFGX01000007">
    <property type="protein sequence ID" value="OGF57642.1"/>
    <property type="molecule type" value="Genomic_DNA"/>
</dbReference>
<dbReference type="UniPathway" id="UPA00138"/>
<keyword evidence="8 15" id="KW-0479">Metal-binding</keyword>
<evidence type="ECO:0000259" key="16">
    <source>
        <dbReference type="Pfam" id="PF00391"/>
    </source>
</evidence>
<evidence type="ECO:0000256" key="12">
    <source>
        <dbReference type="ARBA" id="ARBA00022842"/>
    </source>
</evidence>
<name>A0A1F5V2J2_FRAXR</name>
<protein>
    <recommendedName>
        <fullName evidence="6 15">Phosphoenolpyruvate synthase</fullName>
        <shortName evidence="15">PEP synthase</shortName>
        <ecNumber evidence="5 15">2.7.9.2</ecNumber>
    </recommendedName>
    <alternativeName>
        <fullName evidence="13 15">Pyruvate, water dikinase</fullName>
    </alternativeName>
</protein>
<evidence type="ECO:0000256" key="1">
    <source>
        <dbReference type="ARBA" id="ARBA00001946"/>
    </source>
</evidence>
<comment type="pathway">
    <text evidence="3 15">Carbohydrate biosynthesis; gluconeogenesis.</text>
</comment>
<dbReference type="SUPFAM" id="SSF52009">
    <property type="entry name" value="Phosphohistidine domain"/>
    <property type="match status" value="1"/>
</dbReference>
<organism evidence="19 20">
    <name type="scientific">Fraserbacteria sp. (strain RBG_16_55_9)</name>
    <dbReference type="NCBI Taxonomy" id="1817864"/>
    <lineage>
        <taxon>Bacteria</taxon>
        <taxon>Candidatus Fraseribacteriota</taxon>
    </lineage>
</organism>
<proteinExistence type="inferred from homology"/>
<comment type="function">
    <text evidence="2 15">Catalyzes the phosphorylation of pyruvate to phosphoenolpyruvate.</text>
</comment>
<keyword evidence="7 15" id="KW-0808">Transferase</keyword>
<sequence>MKLIVPFEEISRDDVALVGGKTASIGELTRTLSARGVKVPPGFAITTDAYRLFVECAGIAPKIQALLKGFDPVDVEDLARRGRQVRALFKGAPLPQDLERAIRTAYQKMAQACGQRREPEVAARSSATSEDLAEASFAGQHESYLNVRGAEELLARVVDCFASLFTDRAISYRYNRGFDHFEAALGIAVQKMVRSDRAASGVMFTLDTETGFRNVIYIASSYGFGELVVQGRVNPDQFYVFKPMLRRDCCAILEKKRGSKQVMLVSPDGEALKVKKVPRKQQMRFSLEEREVLQLAKWGLLIEEHYKTPMDIEWAKDGLTGELFVVQARPETVHATKEIGVLETYVLEEPGKLIIQGEAVGSKVGQGEAQVILDAKEIAKFKPGQVLVTEMTDPDWEPIMKLASAIVTDRGGRVCHAAIVSRELGLPCVIGTEHASKIIQSGHKITVDCSENVGRVFQGILHFRVERISLTEIPATKTKIMMNVGLPEKAFLQTHIPNDGVGLAREEFIISSHIGIHPMALIEYEKLKKRAKSDKKIARLINKIDKRADCYEDKRQFFIDQLASGIGKIAAAFWPNDVIVRLSDFKTNEYAGLLGGFLYEPEESNPMLGWRGASRYYDADYKPAFGLECRALKKVRDTLGLVNVKVMVPFCRTPEEGRKVIETMAEFGLKQHENNLEVYVMCEIPSNVILAEEFCDIFDGFSIGSNDLTQLVLGLDRDSELVSHIYDERNEAVKRLVRQVIDVAKRRGKKIGICGQAPSDFPEFAEFLVECGIDSISLNPDTVIKTRLLIADKEKSLRN</sequence>
<keyword evidence="11 15" id="KW-0067">ATP-binding</keyword>
<evidence type="ECO:0000313" key="19">
    <source>
        <dbReference type="EMBL" id="OGF57642.1"/>
    </source>
</evidence>
<evidence type="ECO:0000256" key="15">
    <source>
        <dbReference type="PIRNR" id="PIRNR000854"/>
    </source>
</evidence>
<evidence type="ECO:0000256" key="11">
    <source>
        <dbReference type="ARBA" id="ARBA00022840"/>
    </source>
</evidence>
<feature type="domain" description="PEP-utilising enzyme mobile" evidence="16">
    <location>
        <begin position="381"/>
        <end position="451"/>
    </location>
</feature>
<evidence type="ECO:0000256" key="10">
    <source>
        <dbReference type="ARBA" id="ARBA00022777"/>
    </source>
</evidence>
<dbReference type="Gene3D" id="3.50.30.10">
    <property type="entry name" value="Phosphohistidine domain"/>
    <property type="match status" value="1"/>
</dbReference>
<keyword evidence="19" id="KW-0670">Pyruvate</keyword>
<dbReference type="InterPro" id="IPR002192">
    <property type="entry name" value="PPDK_AMP/ATP-bd"/>
</dbReference>
<dbReference type="InterPro" id="IPR015813">
    <property type="entry name" value="Pyrv/PenolPyrv_kinase-like_dom"/>
</dbReference>
<dbReference type="Gene3D" id="3.30.1490.20">
    <property type="entry name" value="ATP-grasp fold, A domain"/>
    <property type="match status" value="1"/>
</dbReference>
<evidence type="ECO:0000259" key="18">
    <source>
        <dbReference type="Pfam" id="PF02896"/>
    </source>
</evidence>
<evidence type="ECO:0000259" key="17">
    <source>
        <dbReference type="Pfam" id="PF01326"/>
    </source>
</evidence>